<accession>A0AAN7VT70</accession>
<feature type="compositionally biased region" description="Polar residues" evidence="5">
    <location>
        <begin position="1"/>
        <end position="10"/>
    </location>
</feature>
<dbReference type="SUPFAM" id="SSF54928">
    <property type="entry name" value="RNA-binding domain, RBD"/>
    <property type="match status" value="1"/>
</dbReference>
<protein>
    <recommendedName>
        <fullName evidence="6">UPF3 domain-containing protein</fullName>
    </recommendedName>
</protein>
<evidence type="ECO:0000256" key="2">
    <source>
        <dbReference type="ARBA" id="ARBA00005991"/>
    </source>
</evidence>
<dbReference type="GO" id="GO:0005730">
    <property type="term" value="C:nucleolus"/>
    <property type="evidence" value="ECO:0007669"/>
    <property type="project" value="TreeGrafter"/>
</dbReference>
<keyword evidence="8" id="KW-1185">Reference proteome</keyword>
<evidence type="ECO:0000259" key="6">
    <source>
        <dbReference type="Pfam" id="PF03467"/>
    </source>
</evidence>
<feature type="compositionally biased region" description="Basic and acidic residues" evidence="5">
    <location>
        <begin position="240"/>
        <end position="257"/>
    </location>
</feature>
<feature type="region of interest" description="Disordered" evidence="5">
    <location>
        <begin position="211"/>
        <end position="437"/>
    </location>
</feature>
<dbReference type="FunFam" id="3.30.70.330:FF:000717">
    <property type="entry name" value="regulator of nonsense transcripts 3B"/>
    <property type="match status" value="1"/>
</dbReference>
<evidence type="ECO:0000256" key="5">
    <source>
        <dbReference type="SAM" id="MobiDB-lite"/>
    </source>
</evidence>
<feature type="compositionally biased region" description="Basic and acidic residues" evidence="5">
    <location>
        <begin position="11"/>
        <end position="23"/>
    </location>
</feature>
<feature type="compositionally biased region" description="Basic and acidic residues" evidence="5">
    <location>
        <begin position="393"/>
        <end position="405"/>
    </location>
</feature>
<keyword evidence="3" id="KW-0866">Nonsense-mediated mRNA decay</keyword>
<evidence type="ECO:0000256" key="4">
    <source>
        <dbReference type="ARBA" id="ARBA00023242"/>
    </source>
</evidence>
<feature type="compositionally biased region" description="Basic and acidic residues" evidence="5">
    <location>
        <begin position="417"/>
        <end position="432"/>
    </location>
</feature>
<dbReference type="Gene3D" id="3.30.70.330">
    <property type="match status" value="1"/>
</dbReference>
<proteinExistence type="inferred from homology"/>
<comment type="similarity">
    <text evidence="2">Belongs to the RENT3 family.</text>
</comment>
<dbReference type="GO" id="GO:0000184">
    <property type="term" value="P:nuclear-transcribed mRNA catabolic process, nonsense-mediated decay"/>
    <property type="evidence" value="ECO:0007669"/>
    <property type="project" value="UniProtKB-KW"/>
</dbReference>
<dbReference type="InterPro" id="IPR039722">
    <property type="entry name" value="Upf3"/>
</dbReference>
<feature type="compositionally biased region" description="Basic and acidic residues" evidence="5">
    <location>
        <begin position="368"/>
        <end position="381"/>
    </location>
</feature>
<dbReference type="InterPro" id="IPR005120">
    <property type="entry name" value="UPF3_dom"/>
</dbReference>
<dbReference type="Pfam" id="PF03467">
    <property type="entry name" value="Smg4_UPF3"/>
    <property type="match status" value="1"/>
</dbReference>
<feature type="compositionally biased region" description="Polar residues" evidence="5">
    <location>
        <begin position="230"/>
        <end position="239"/>
    </location>
</feature>
<evidence type="ECO:0000256" key="3">
    <source>
        <dbReference type="ARBA" id="ARBA00023161"/>
    </source>
</evidence>
<evidence type="ECO:0000313" key="7">
    <source>
        <dbReference type="EMBL" id="KAK5649548.1"/>
    </source>
</evidence>
<dbReference type="GO" id="GO:0005737">
    <property type="term" value="C:cytoplasm"/>
    <property type="evidence" value="ECO:0007669"/>
    <property type="project" value="TreeGrafter"/>
</dbReference>
<dbReference type="InterPro" id="IPR035979">
    <property type="entry name" value="RBD_domain_sf"/>
</dbReference>
<reference evidence="7 8" key="1">
    <citation type="journal article" date="2024" name="Insects">
        <title>An Improved Chromosome-Level Genome Assembly of the Firefly Pyrocoelia pectoralis.</title>
        <authorList>
            <person name="Fu X."/>
            <person name="Meyer-Rochow V.B."/>
            <person name="Ballantyne L."/>
            <person name="Zhu X."/>
        </authorList>
    </citation>
    <scope>NUCLEOTIDE SEQUENCE [LARGE SCALE GENOMIC DNA]</scope>
    <source>
        <strain evidence="7">XCY_ONT2</strain>
    </source>
</reference>
<feature type="region of interest" description="Disordered" evidence="5">
    <location>
        <begin position="1"/>
        <end position="23"/>
    </location>
</feature>
<dbReference type="PANTHER" id="PTHR13112">
    <property type="entry name" value="UPF3 REGULATOR OF NONSENSE TRANSCRIPTS-LIKE PROTEIN"/>
    <property type="match status" value="1"/>
</dbReference>
<feature type="domain" description="UPF3" evidence="6">
    <location>
        <begin position="30"/>
        <end position="183"/>
    </location>
</feature>
<organism evidence="7 8">
    <name type="scientific">Pyrocoelia pectoralis</name>
    <dbReference type="NCBI Taxonomy" id="417401"/>
    <lineage>
        <taxon>Eukaryota</taxon>
        <taxon>Metazoa</taxon>
        <taxon>Ecdysozoa</taxon>
        <taxon>Arthropoda</taxon>
        <taxon>Hexapoda</taxon>
        <taxon>Insecta</taxon>
        <taxon>Pterygota</taxon>
        <taxon>Neoptera</taxon>
        <taxon>Endopterygota</taxon>
        <taxon>Coleoptera</taxon>
        <taxon>Polyphaga</taxon>
        <taxon>Elateriformia</taxon>
        <taxon>Elateroidea</taxon>
        <taxon>Lampyridae</taxon>
        <taxon>Lampyrinae</taxon>
        <taxon>Pyrocoelia</taxon>
    </lineage>
</organism>
<dbReference type="Proteomes" id="UP001329430">
    <property type="component" value="Chromosome 1"/>
</dbReference>
<dbReference type="GO" id="GO:0045727">
    <property type="term" value="P:positive regulation of translation"/>
    <property type="evidence" value="ECO:0007669"/>
    <property type="project" value="TreeGrafter"/>
</dbReference>
<feature type="compositionally biased region" description="Basic and acidic residues" evidence="5">
    <location>
        <begin position="283"/>
        <end position="360"/>
    </location>
</feature>
<dbReference type="PANTHER" id="PTHR13112:SF0">
    <property type="entry name" value="FI21285P1"/>
    <property type="match status" value="1"/>
</dbReference>
<evidence type="ECO:0000313" key="8">
    <source>
        <dbReference type="Proteomes" id="UP001329430"/>
    </source>
</evidence>
<keyword evidence="4" id="KW-0539">Nucleus</keyword>
<name>A0AAN7VT70_9COLE</name>
<gene>
    <name evidence="7" type="ORF">RI129_000577</name>
</gene>
<sequence length="483" mass="57222">MAVSDVSNSTCDDKTCKDLPKSRDKKEKPLTKVIVRRLPPSIDLESFLMQVSPIPDYDYIYIVKGDMSLGEHAFGRVYINFVHPSDIFMFKEKFDNYVFVDQKGHEYPAVVEFASFQKIPRKRKPRPDPKVCTIELDPIYLEFVESLKEQPTQDIKPEFSYQFNSENKEVSSTPLLDYIKQRRIDKQRIREERREERKRKELERKKIREDERKRYEQKSPAKVVVKPISGTRSTKTSLDSLKEEVPEKTDTKVKDEEISQSEKSVNVKDEQKSHFKPKPRFPIRSEKSDYYDKRPEYKNRRDDYRDKEFRSRRFEEYKNEQDFKAPRRTKKYSEKREERRNEARKAELKVMEEIVEKSEETADQPTEDQVKCESTELKNEEAASLSTDNVEESSIHVEKKLDHQSSTEIDEDGVNIGKEEKENKNKEHDPRLQRRIRNKDRPTMAIYQPGMLSKRKTVDDDTPPPKGTVLLINVLFVIFIISE</sequence>
<comment type="subcellular location">
    <subcellularLocation>
        <location evidence="1">Nucleus</location>
    </subcellularLocation>
</comment>
<dbReference type="AlphaFoldDB" id="A0AAN7VT70"/>
<comment type="caution">
    <text evidence="7">The sequence shown here is derived from an EMBL/GenBank/DDBJ whole genome shotgun (WGS) entry which is preliminary data.</text>
</comment>
<evidence type="ECO:0000256" key="1">
    <source>
        <dbReference type="ARBA" id="ARBA00004123"/>
    </source>
</evidence>
<dbReference type="GO" id="GO:0003729">
    <property type="term" value="F:mRNA binding"/>
    <property type="evidence" value="ECO:0007669"/>
    <property type="project" value="TreeGrafter"/>
</dbReference>
<dbReference type="InterPro" id="IPR012677">
    <property type="entry name" value="Nucleotide-bd_a/b_plait_sf"/>
</dbReference>
<dbReference type="EMBL" id="JAVRBK010000001">
    <property type="protein sequence ID" value="KAK5649548.1"/>
    <property type="molecule type" value="Genomic_DNA"/>
</dbReference>